<dbReference type="SUPFAM" id="SSF52047">
    <property type="entry name" value="RNI-like"/>
    <property type="match status" value="1"/>
</dbReference>
<dbReference type="Gene3D" id="3.80.10.10">
    <property type="entry name" value="Ribonuclease Inhibitor"/>
    <property type="match status" value="1"/>
</dbReference>
<accession>A0A1Y2FHR7</accession>
<dbReference type="InParanoid" id="A0A1Y2FHR7"/>
<name>A0A1Y2FHR7_9BASI</name>
<gene>
    <name evidence="1" type="ORF">BCR35DRAFT_303309</name>
</gene>
<comment type="caution">
    <text evidence="1">The sequence shown here is derived from an EMBL/GenBank/DDBJ whole genome shotgun (WGS) entry which is preliminary data.</text>
</comment>
<keyword evidence="2" id="KW-1185">Reference proteome</keyword>
<dbReference type="InterPro" id="IPR032675">
    <property type="entry name" value="LRR_dom_sf"/>
</dbReference>
<organism evidence="1 2">
    <name type="scientific">Leucosporidium creatinivorum</name>
    <dbReference type="NCBI Taxonomy" id="106004"/>
    <lineage>
        <taxon>Eukaryota</taxon>
        <taxon>Fungi</taxon>
        <taxon>Dikarya</taxon>
        <taxon>Basidiomycota</taxon>
        <taxon>Pucciniomycotina</taxon>
        <taxon>Microbotryomycetes</taxon>
        <taxon>Leucosporidiales</taxon>
        <taxon>Leucosporidium</taxon>
    </lineage>
</organism>
<dbReference type="AlphaFoldDB" id="A0A1Y2FHR7"/>
<evidence type="ECO:0000313" key="2">
    <source>
        <dbReference type="Proteomes" id="UP000193467"/>
    </source>
</evidence>
<reference evidence="1 2" key="1">
    <citation type="submission" date="2016-07" db="EMBL/GenBank/DDBJ databases">
        <title>Pervasive Adenine N6-methylation of Active Genes in Fungi.</title>
        <authorList>
            <consortium name="DOE Joint Genome Institute"/>
            <person name="Mondo S.J."/>
            <person name="Dannebaum R.O."/>
            <person name="Kuo R.C."/>
            <person name="Labutti K."/>
            <person name="Haridas S."/>
            <person name="Kuo A."/>
            <person name="Salamov A."/>
            <person name="Ahrendt S.R."/>
            <person name="Lipzen A."/>
            <person name="Sullivan W."/>
            <person name="Andreopoulos W.B."/>
            <person name="Clum A."/>
            <person name="Lindquist E."/>
            <person name="Daum C."/>
            <person name="Ramamoorthy G.K."/>
            <person name="Gryganskyi A."/>
            <person name="Culley D."/>
            <person name="Magnuson J.K."/>
            <person name="James T.Y."/>
            <person name="O'Malley M.A."/>
            <person name="Stajich J.E."/>
            <person name="Spatafora J.W."/>
            <person name="Visel A."/>
            <person name="Grigoriev I.V."/>
        </authorList>
    </citation>
    <scope>NUCLEOTIDE SEQUENCE [LARGE SCALE GENOMIC DNA]</scope>
    <source>
        <strain evidence="1 2">62-1032</strain>
    </source>
</reference>
<evidence type="ECO:0000313" key="1">
    <source>
        <dbReference type="EMBL" id="ORY83473.1"/>
    </source>
</evidence>
<sequence>MSAPPSSSPNNLNNLPTEILSIILDFIFSPDDPESFRPISQRQLAHLCRVSHAFLPIARDHLYHTIHLDLDLRSHPPSSRFAGDEDDQAPANDLHPTLPIIRTLVDHPHLGNYARQVDFSKHLYYLNTDSSEELPEIAQLLELCPHLEAVQMSFNVRLGLELGGIVAPLNASSRKLKILSVGAVSRAERVRGEKGLRRSLATFFDSQTEVEELIMSGVDGHLAISTDPPAWRLRKLETTPSSFPHLAHHSKSTLRHLHLHRSHLNLTKAQRLDLTAFAALQSLSLEDYYSGDRKKVDELYRRSFPLCPPSLTTLRIIHGLAGPSIAIDQLFPLLPPTLVHLNLRNTTTNISRFAAMLSQRILPSLKTLRYTRFEMSNGQARPEDEEDERRLFEVGFKQGVRVIPTSMLEDVDLFP</sequence>
<proteinExistence type="predicted"/>
<dbReference type="Proteomes" id="UP000193467">
    <property type="component" value="Unassembled WGS sequence"/>
</dbReference>
<protein>
    <recommendedName>
        <fullName evidence="3">F-box domain-containing protein</fullName>
    </recommendedName>
</protein>
<dbReference type="EMBL" id="MCGR01000019">
    <property type="protein sequence ID" value="ORY83473.1"/>
    <property type="molecule type" value="Genomic_DNA"/>
</dbReference>
<evidence type="ECO:0008006" key="3">
    <source>
        <dbReference type="Google" id="ProtNLM"/>
    </source>
</evidence>